<keyword evidence="2" id="KW-1185">Reference proteome</keyword>
<dbReference type="Pfam" id="PF05013">
    <property type="entry name" value="FGase"/>
    <property type="match status" value="1"/>
</dbReference>
<sequence>MGLLHDDEASVYELLCEGGKSPFLLTADHAGRLVPRALGDLGVPPAEMDRHIAWDIGIAGVTRRLSAALEATAILQAYSRLVIDCNRQPDVAGAFPEVSEATPVPANKGLDEAGKAARRAAIFDPYHGAIDRLIETRARSVYVAMHSFTPVYLAQARPMHVAVLYNRNPWLSKILADLLRAEGGLVVGENAPYRVSDETDYGVPVHAERRGLDYLEIEIRQDLIAHEAGQAEWAMRLARLLPEALQRLDASTVA</sequence>
<name>A0A0D6PIZ5_9PROT</name>
<dbReference type="PIRSF" id="PIRSF029730">
    <property type="entry name" value="UCP029730"/>
    <property type="match status" value="1"/>
</dbReference>
<dbReference type="GO" id="GO:0016787">
    <property type="term" value="F:hydrolase activity"/>
    <property type="evidence" value="ECO:0007669"/>
    <property type="project" value="UniProtKB-KW"/>
</dbReference>
<proteinExistence type="predicted"/>
<comment type="caution">
    <text evidence="1">The sequence shown here is derived from an EMBL/GenBank/DDBJ whole genome shotgun (WGS) entry which is preliminary data.</text>
</comment>
<dbReference type="AlphaFoldDB" id="A0A0D6PIZ5"/>
<gene>
    <name evidence="1" type="ORF">Aam_091_018</name>
</gene>
<dbReference type="SUPFAM" id="SSF53187">
    <property type="entry name" value="Zn-dependent exopeptidases"/>
    <property type="match status" value="1"/>
</dbReference>
<evidence type="ECO:0000313" key="1">
    <source>
        <dbReference type="EMBL" id="GAN81361.1"/>
    </source>
</evidence>
<evidence type="ECO:0000313" key="2">
    <source>
        <dbReference type="Proteomes" id="UP000032668"/>
    </source>
</evidence>
<dbReference type="STRING" id="1120923.SAMN02746095_03225"/>
<dbReference type="OrthoDB" id="9815326at2"/>
<protein>
    <submittedName>
        <fullName evidence="1">N-formylglutamate amidohydrolase</fullName>
    </submittedName>
</protein>
<dbReference type="Gene3D" id="3.40.630.40">
    <property type="entry name" value="Zn-dependent exopeptidases"/>
    <property type="match status" value="1"/>
</dbReference>
<reference evidence="1 2" key="1">
    <citation type="submission" date="2012-11" db="EMBL/GenBank/DDBJ databases">
        <title>Whole genome sequence of Acidocella aminolytica 101 = DSM 11237.</title>
        <authorList>
            <person name="Azuma Y."/>
            <person name="Higashiura N."/>
            <person name="Hirakawa H."/>
            <person name="Matsushita K."/>
        </authorList>
    </citation>
    <scope>NUCLEOTIDE SEQUENCE [LARGE SCALE GENOMIC DNA]</scope>
    <source>
        <strain evidence="2">101 / DSM 11237</strain>
    </source>
</reference>
<dbReference type="InterPro" id="IPR007709">
    <property type="entry name" value="N-FG_amidohydro"/>
</dbReference>
<dbReference type="RefSeq" id="WP_048879751.1">
    <property type="nucleotide sequence ID" value="NZ_BANC01000089.1"/>
</dbReference>
<keyword evidence="1" id="KW-0378">Hydrolase</keyword>
<dbReference type="Proteomes" id="UP000032668">
    <property type="component" value="Unassembled WGS sequence"/>
</dbReference>
<dbReference type="EMBL" id="BANC01000089">
    <property type="protein sequence ID" value="GAN81361.1"/>
    <property type="molecule type" value="Genomic_DNA"/>
</dbReference>
<organism evidence="1 2">
    <name type="scientific">Acidocella aminolytica 101 = DSM 11237</name>
    <dbReference type="NCBI Taxonomy" id="1120923"/>
    <lineage>
        <taxon>Bacteria</taxon>
        <taxon>Pseudomonadati</taxon>
        <taxon>Pseudomonadota</taxon>
        <taxon>Alphaproteobacteria</taxon>
        <taxon>Acetobacterales</taxon>
        <taxon>Acidocellaceae</taxon>
        <taxon>Acidocella</taxon>
    </lineage>
</organism>
<accession>A0A0D6PIZ5</accession>
<dbReference type="InterPro" id="IPR011227">
    <property type="entry name" value="UCP029730"/>
</dbReference>